<dbReference type="Proteomes" id="UP000326924">
    <property type="component" value="Unassembled WGS sequence"/>
</dbReference>
<organism evidence="20 21">
    <name type="scientific">Sphaerosporella brunnea</name>
    <dbReference type="NCBI Taxonomy" id="1250544"/>
    <lineage>
        <taxon>Eukaryota</taxon>
        <taxon>Fungi</taxon>
        <taxon>Dikarya</taxon>
        <taxon>Ascomycota</taxon>
        <taxon>Pezizomycotina</taxon>
        <taxon>Pezizomycetes</taxon>
        <taxon>Pezizales</taxon>
        <taxon>Pyronemataceae</taxon>
        <taxon>Sphaerosporella</taxon>
    </lineage>
</organism>
<evidence type="ECO:0000256" key="6">
    <source>
        <dbReference type="ARBA" id="ARBA00022842"/>
    </source>
</evidence>
<dbReference type="InterPro" id="IPR012000">
    <property type="entry name" value="Thiamin_PyroP_enz_cen_dom"/>
</dbReference>
<dbReference type="GO" id="GO:0030976">
    <property type="term" value="F:thiamine pyrophosphate binding"/>
    <property type="evidence" value="ECO:0007669"/>
    <property type="project" value="InterPro"/>
</dbReference>
<accession>A0A5J5FC92</accession>
<evidence type="ECO:0000256" key="12">
    <source>
        <dbReference type="ARBA" id="ARBA00044518"/>
    </source>
</evidence>
<gene>
    <name evidence="20" type="ORF">FN846DRAFT_924320</name>
</gene>
<evidence type="ECO:0000256" key="7">
    <source>
        <dbReference type="ARBA" id="ARBA00023052"/>
    </source>
</evidence>
<comment type="caution">
    <text evidence="20">The sequence shown here is derived from an EMBL/GenBank/DDBJ whole genome shotgun (WGS) entry which is preliminary data.</text>
</comment>
<dbReference type="PANTHER" id="PTHR43710">
    <property type="entry name" value="2-HYDROXYACYL-COA LYASE"/>
    <property type="match status" value="1"/>
</dbReference>
<proteinExistence type="inferred from homology"/>
<dbReference type="GO" id="GO:0005782">
    <property type="term" value="C:peroxisomal matrix"/>
    <property type="evidence" value="ECO:0007669"/>
    <property type="project" value="UniProtKB-SubCell"/>
</dbReference>
<dbReference type="InterPro" id="IPR045025">
    <property type="entry name" value="HACL1-like"/>
</dbReference>
<dbReference type="SUPFAM" id="SSF52518">
    <property type="entry name" value="Thiamin diphosphate-binding fold (THDP-binding)"/>
    <property type="match status" value="2"/>
</dbReference>
<comment type="similarity">
    <text evidence="4 15">Belongs to the TPP enzyme family.</text>
</comment>
<evidence type="ECO:0000256" key="15">
    <source>
        <dbReference type="RuleBase" id="RU362132"/>
    </source>
</evidence>
<dbReference type="CDD" id="cd07035">
    <property type="entry name" value="TPP_PYR_POX_like"/>
    <property type="match status" value="1"/>
</dbReference>
<keyword evidence="21" id="KW-1185">Reference proteome</keyword>
<feature type="domain" description="Thiamine pyrophosphate enzyme TPP-binding" evidence="18">
    <location>
        <begin position="432"/>
        <end position="599"/>
    </location>
</feature>
<comment type="function">
    <text evidence="13">Catalyzes a carbon-carbon cleavage reaction; cleaves a 2-hydroxy-3-methylacyl-CoA into formyl-CoA and a 2-methyl-branched fatty aldehyde.</text>
</comment>
<dbReference type="EC" id="4.1.2.63" evidence="12"/>
<dbReference type="Pfam" id="PF02775">
    <property type="entry name" value="TPP_enzyme_C"/>
    <property type="match status" value="1"/>
</dbReference>
<dbReference type="InterPro" id="IPR012001">
    <property type="entry name" value="Thiamin_PyroP_enz_TPP-bd_dom"/>
</dbReference>
<evidence type="ECO:0000259" key="19">
    <source>
        <dbReference type="Pfam" id="PF02776"/>
    </source>
</evidence>
<keyword evidence="7 15" id="KW-0786">Thiamine pyrophosphate</keyword>
<evidence type="ECO:0000256" key="14">
    <source>
        <dbReference type="ARBA" id="ARBA00070390"/>
    </source>
</evidence>
<evidence type="ECO:0000256" key="5">
    <source>
        <dbReference type="ARBA" id="ARBA00022723"/>
    </source>
</evidence>
<comment type="subcellular location">
    <subcellularLocation>
        <location evidence="3">Peroxisome matrix</location>
    </subcellularLocation>
</comment>
<dbReference type="Gene3D" id="3.40.50.1220">
    <property type="entry name" value="TPP-binding domain"/>
    <property type="match status" value="1"/>
</dbReference>
<dbReference type="GO" id="GO:0001561">
    <property type="term" value="P:fatty acid alpha-oxidation"/>
    <property type="evidence" value="ECO:0007669"/>
    <property type="project" value="TreeGrafter"/>
</dbReference>
<dbReference type="GO" id="GO:0106359">
    <property type="term" value="F:2-hydroxyacyl-CoA lyase activity"/>
    <property type="evidence" value="ECO:0007669"/>
    <property type="project" value="UniProtKB-EC"/>
</dbReference>
<keyword evidence="6" id="KW-0460">Magnesium</keyword>
<evidence type="ECO:0000256" key="8">
    <source>
        <dbReference type="ARBA" id="ARBA00023140"/>
    </source>
</evidence>
<dbReference type="InterPro" id="IPR029061">
    <property type="entry name" value="THDP-binding"/>
</dbReference>
<reference evidence="20 21" key="1">
    <citation type="submission" date="2019-09" db="EMBL/GenBank/DDBJ databases">
        <title>Draft genome of the ectomycorrhizal ascomycete Sphaerosporella brunnea.</title>
        <authorList>
            <consortium name="DOE Joint Genome Institute"/>
            <person name="Benucci G.M."/>
            <person name="Marozzi G."/>
            <person name="Antonielli L."/>
            <person name="Sanchez S."/>
            <person name="Marco P."/>
            <person name="Wang X."/>
            <person name="Falini L.B."/>
            <person name="Barry K."/>
            <person name="Haridas S."/>
            <person name="Lipzen A."/>
            <person name="Labutti K."/>
            <person name="Grigoriev I.V."/>
            <person name="Murat C."/>
            <person name="Martin F."/>
            <person name="Albertini E."/>
            <person name="Donnini D."/>
            <person name="Bonito G."/>
        </authorList>
    </citation>
    <scope>NUCLEOTIDE SEQUENCE [LARGE SCALE GENOMIC DNA]</scope>
    <source>
        <strain evidence="20 21">Sb_GMNB300</strain>
    </source>
</reference>
<keyword evidence="9" id="KW-0456">Lyase</keyword>
<evidence type="ECO:0000313" key="20">
    <source>
        <dbReference type="EMBL" id="KAA8914996.1"/>
    </source>
</evidence>
<dbReference type="OrthoDB" id="10006023at2759"/>
<evidence type="ECO:0000256" key="3">
    <source>
        <dbReference type="ARBA" id="ARBA00004253"/>
    </source>
</evidence>
<evidence type="ECO:0000256" key="11">
    <source>
        <dbReference type="ARBA" id="ARBA00044454"/>
    </source>
</evidence>
<feature type="domain" description="Thiamine pyrophosphate enzyme central" evidence="17">
    <location>
        <begin position="231"/>
        <end position="359"/>
    </location>
</feature>
<feature type="region of interest" description="Disordered" evidence="16">
    <location>
        <begin position="12"/>
        <end position="35"/>
    </location>
</feature>
<evidence type="ECO:0000259" key="17">
    <source>
        <dbReference type="Pfam" id="PF00205"/>
    </source>
</evidence>
<dbReference type="InterPro" id="IPR029035">
    <property type="entry name" value="DHS-like_NAD/FAD-binding_dom"/>
</dbReference>
<dbReference type="EMBL" id="VXIS01000001">
    <property type="protein sequence ID" value="KAA8914996.1"/>
    <property type="molecule type" value="Genomic_DNA"/>
</dbReference>
<dbReference type="Gene3D" id="3.40.50.970">
    <property type="match status" value="2"/>
</dbReference>
<dbReference type="AlphaFoldDB" id="A0A5J5FC92"/>
<comment type="catalytic activity">
    <reaction evidence="10">
        <text>a 2-hydroxy-3-methyl fatty acyl-CoA = a 2-methyl-branched fatty aldehyde + formyl-CoA</text>
        <dbReference type="Rhea" id="RHEA:25375"/>
        <dbReference type="ChEBI" id="CHEBI:49188"/>
        <dbReference type="ChEBI" id="CHEBI:57376"/>
        <dbReference type="ChEBI" id="CHEBI:58783"/>
        <dbReference type="EC" id="4.1.2.63"/>
    </reaction>
    <physiologicalReaction direction="left-to-right" evidence="10">
        <dbReference type="Rhea" id="RHEA:25376"/>
    </physiologicalReaction>
</comment>
<dbReference type="FunFam" id="3.40.50.970:FF:000054">
    <property type="entry name" value="Putative 2-hydroxyphytanoyl-CoA lyase"/>
    <property type="match status" value="1"/>
</dbReference>
<dbReference type="Pfam" id="PF02776">
    <property type="entry name" value="TPP_enzyme_N"/>
    <property type="match status" value="1"/>
</dbReference>
<comment type="cofactor">
    <cofactor evidence="1">
        <name>Mg(2+)</name>
        <dbReference type="ChEBI" id="CHEBI:18420"/>
    </cofactor>
</comment>
<sequence length="622" mass="66222">MIHAGKPGFTFNNNVHHHHHHHHHRHHYHRITAMSSQQQPRTGAQLIASALVALEVEVIFGIVGIPVIEVAEACIAAGIRFISFRNEQAASYAASAYGYLTGRPGVCLVVGGPGVLHAMAGVGNSMVNTTFPLLLLAGAAPTTDSATKGAFQQLDQVALLAPHTKLSLRPATLCQLPATIRDAYRAAFYGRPGATYVDLPADYIQAAYPSSPTRITAVEAPPRQLGDPARIAAIAAALRNAKAPLIIIGKGAAYARAEHAVREFVDATQIPFLPTPQGKGVIPDSHALNASTARSAALKGADFILLLGARINWILHFGTRFHSGAKIAQVDISAEELGRNGVDSSLSVVGDIGAVLSQLQPHVAGYRHPSTSAWHHALRASAEKNTKKALSLESAPTAPGGRLSYHRAFRLIEDTLLRLATSAENLVYVSEGANTMDISRSIFSIAAPRQRLDAGTYATMGVGLGYAIAAEIAYGGASRSSGSNKRVVAIEGDSALGFSLAEIETMARYRLPTIIFVMNNGGVYHGISDDTHAYGEVWERDQRRRQGRLPSTALGFETDYHVVAQGLGGRGFRVENEAQLVEAVEHAWSYTAGPTLVNVVIRSGAGGKLSFGWLEKKGEAKL</sequence>
<feature type="compositionally biased region" description="Basic residues" evidence="16">
    <location>
        <begin position="15"/>
        <end position="30"/>
    </location>
</feature>
<evidence type="ECO:0000256" key="4">
    <source>
        <dbReference type="ARBA" id="ARBA00007812"/>
    </source>
</evidence>
<name>A0A5J5FC92_9PEZI</name>
<feature type="domain" description="Thiamine pyrophosphate enzyme N-terminal TPP-binding" evidence="19">
    <location>
        <begin position="41"/>
        <end position="159"/>
    </location>
</feature>
<dbReference type="GO" id="GO:0000287">
    <property type="term" value="F:magnesium ion binding"/>
    <property type="evidence" value="ECO:0007669"/>
    <property type="project" value="InterPro"/>
</dbReference>
<comment type="cofactor">
    <cofactor evidence="2">
        <name>thiamine diphosphate</name>
        <dbReference type="ChEBI" id="CHEBI:58937"/>
    </cofactor>
</comment>
<comment type="catalytic activity">
    <reaction evidence="11">
        <text>an (R)-2-hydroxy-long-chain-fatty acyl-CoA = a long-chain fatty aldehyde + formyl-CoA</text>
        <dbReference type="Rhea" id="RHEA:67444"/>
        <dbReference type="ChEBI" id="CHEBI:17176"/>
        <dbReference type="ChEBI" id="CHEBI:57376"/>
        <dbReference type="ChEBI" id="CHEBI:170012"/>
        <dbReference type="EC" id="4.1.2.63"/>
    </reaction>
    <physiologicalReaction direction="left-to-right" evidence="11">
        <dbReference type="Rhea" id="RHEA:67445"/>
    </physiologicalReaction>
</comment>
<dbReference type="InterPro" id="IPR011766">
    <property type="entry name" value="TPP_enzyme_TPP-bd"/>
</dbReference>
<evidence type="ECO:0000256" key="13">
    <source>
        <dbReference type="ARBA" id="ARBA00059692"/>
    </source>
</evidence>
<dbReference type="SUPFAM" id="SSF52467">
    <property type="entry name" value="DHS-like NAD/FAD-binding domain"/>
    <property type="match status" value="1"/>
</dbReference>
<evidence type="ECO:0000256" key="9">
    <source>
        <dbReference type="ARBA" id="ARBA00023239"/>
    </source>
</evidence>
<dbReference type="PANTHER" id="PTHR43710:SF2">
    <property type="entry name" value="2-HYDROXYACYL-COA LYASE 1"/>
    <property type="match status" value="1"/>
</dbReference>
<keyword evidence="5" id="KW-0479">Metal-binding</keyword>
<keyword evidence="8" id="KW-0576">Peroxisome</keyword>
<dbReference type="CDD" id="cd02004">
    <property type="entry name" value="TPP_BZL_OCoD_HPCL"/>
    <property type="match status" value="1"/>
</dbReference>
<dbReference type="InParanoid" id="A0A5J5FC92"/>
<protein>
    <recommendedName>
        <fullName evidence="14">2-hydroxyacyl-CoA lyase</fullName>
        <ecNumber evidence="12">4.1.2.63</ecNumber>
    </recommendedName>
</protein>
<dbReference type="Pfam" id="PF00205">
    <property type="entry name" value="TPP_enzyme_M"/>
    <property type="match status" value="1"/>
</dbReference>
<dbReference type="FunCoup" id="A0A5J5FC92">
    <property type="interactions" value="437"/>
</dbReference>
<evidence type="ECO:0000256" key="10">
    <source>
        <dbReference type="ARBA" id="ARBA00044451"/>
    </source>
</evidence>
<evidence type="ECO:0000259" key="18">
    <source>
        <dbReference type="Pfam" id="PF02775"/>
    </source>
</evidence>
<evidence type="ECO:0000256" key="2">
    <source>
        <dbReference type="ARBA" id="ARBA00001964"/>
    </source>
</evidence>
<evidence type="ECO:0000313" key="21">
    <source>
        <dbReference type="Proteomes" id="UP000326924"/>
    </source>
</evidence>
<evidence type="ECO:0000256" key="16">
    <source>
        <dbReference type="SAM" id="MobiDB-lite"/>
    </source>
</evidence>
<evidence type="ECO:0000256" key="1">
    <source>
        <dbReference type="ARBA" id="ARBA00001946"/>
    </source>
</evidence>